<evidence type="ECO:0000313" key="1">
    <source>
        <dbReference type="EMBL" id="EUC62296.1"/>
    </source>
</evidence>
<sequence length="68" mass="7838">MRCGCRQQPPQETISVNLSCRKPLLRSGSRQYQMVVSDPLELLVRVYWNCYELRRISATTMMQTGNGS</sequence>
<accession>X8JGA2</accession>
<dbReference type="AlphaFoldDB" id="X8JGA2"/>
<dbReference type="Proteomes" id="UP000030108">
    <property type="component" value="Unassembled WGS sequence"/>
</dbReference>
<evidence type="ECO:0000313" key="2">
    <source>
        <dbReference type="Proteomes" id="UP000030108"/>
    </source>
</evidence>
<name>X8JGA2_9AGAM</name>
<reference evidence="2" key="1">
    <citation type="journal article" date="2014" name="Genome Announc.">
        <title>Draft genome sequence of the plant-pathogenic soil fungus Rhizoctonia solani anastomosis group 3 strain Rhs1AP.</title>
        <authorList>
            <person name="Cubeta M.A."/>
            <person name="Thomas E."/>
            <person name="Dean R.A."/>
            <person name="Jabaji S."/>
            <person name="Neate S.M."/>
            <person name="Tavantzis S."/>
            <person name="Toda T."/>
            <person name="Vilgalys R."/>
            <person name="Bharathan N."/>
            <person name="Fedorova-Abrams N."/>
            <person name="Pakala S.B."/>
            <person name="Pakala S.M."/>
            <person name="Zafar N."/>
            <person name="Joardar V."/>
            <person name="Losada L."/>
            <person name="Nierman W.C."/>
        </authorList>
    </citation>
    <scope>NUCLEOTIDE SEQUENCE [LARGE SCALE GENOMIC DNA]</scope>
    <source>
        <strain evidence="2">AG-3</strain>
    </source>
</reference>
<comment type="caution">
    <text evidence="1">The sequence shown here is derived from an EMBL/GenBank/DDBJ whole genome shotgun (WGS) entry which is preliminary data.</text>
</comment>
<protein>
    <submittedName>
        <fullName evidence="1">Uncharacterized protein</fullName>
    </submittedName>
</protein>
<dbReference type="EMBL" id="JATN01000318">
    <property type="protein sequence ID" value="EUC62296.1"/>
    <property type="molecule type" value="Genomic_DNA"/>
</dbReference>
<gene>
    <name evidence="1" type="ORF">RSOL_416190</name>
</gene>
<organism evidence="1 2">
    <name type="scientific">Rhizoctonia solani AG-3 Rhs1AP</name>
    <dbReference type="NCBI Taxonomy" id="1086054"/>
    <lineage>
        <taxon>Eukaryota</taxon>
        <taxon>Fungi</taxon>
        <taxon>Dikarya</taxon>
        <taxon>Basidiomycota</taxon>
        <taxon>Agaricomycotina</taxon>
        <taxon>Agaricomycetes</taxon>
        <taxon>Cantharellales</taxon>
        <taxon>Ceratobasidiaceae</taxon>
        <taxon>Rhizoctonia</taxon>
    </lineage>
</organism>
<proteinExistence type="predicted"/>